<proteinExistence type="predicted"/>
<evidence type="ECO:0000313" key="1">
    <source>
        <dbReference type="EMBL" id="TGY77887.1"/>
    </source>
</evidence>
<dbReference type="EMBL" id="SRYB01000019">
    <property type="protein sequence ID" value="TGY77887.1"/>
    <property type="molecule type" value="Genomic_DNA"/>
</dbReference>
<organism evidence="1 2">
    <name type="scientific">Lepagella muris</name>
    <dbReference type="NCBI Taxonomy" id="3032870"/>
    <lineage>
        <taxon>Bacteria</taxon>
        <taxon>Pseudomonadati</taxon>
        <taxon>Bacteroidota</taxon>
        <taxon>Bacteroidia</taxon>
        <taxon>Bacteroidales</taxon>
        <taxon>Muribaculaceae</taxon>
        <taxon>Lepagella</taxon>
    </lineage>
</organism>
<sequence>MGSYNGEGCISGLPIESGDPIGGIICVSTKDYSDNEMITPVWPIIWGHYDDYGGIDLTSVDSELEEYFGNRKNLLRDLERVTHDCRHQIEDGIPEDICLLIEHEDVLKTIITQGNPKTIEESFKAGQPMYRLNFKPSGFQCRGDNIYHKRWSYFDNDIFLKCFRNHCKGGLPQNKQEAYFDTIAFYMSLYENHIFLKWQRFAGWQHPGRKSAIWKKLISVYKKLTR</sequence>
<evidence type="ECO:0000313" key="2">
    <source>
        <dbReference type="Proteomes" id="UP000306319"/>
    </source>
</evidence>
<reference evidence="1" key="1">
    <citation type="submission" date="2019-04" db="EMBL/GenBank/DDBJ databases">
        <title>Microbes associate with the intestines of laboratory mice.</title>
        <authorList>
            <person name="Navarre W."/>
            <person name="Wong E."/>
            <person name="Huang K."/>
            <person name="Tropini C."/>
            <person name="Ng K."/>
            <person name="Yu B."/>
        </authorList>
    </citation>
    <scope>NUCLEOTIDE SEQUENCE</scope>
    <source>
        <strain evidence="1">NM04_E33</strain>
    </source>
</reference>
<dbReference type="Proteomes" id="UP000306319">
    <property type="component" value="Unassembled WGS sequence"/>
</dbReference>
<protein>
    <submittedName>
        <fullName evidence="1">Uncharacterized protein</fullName>
    </submittedName>
</protein>
<comment type="caution">
    <text evidence="1">The sequence shown here is derived from an EMBL/GenBank/DDBJ whole genome shotgun (WGS) entry which is preliminary data.</text>
</comment>
<gene>
    <name evidence="1" type="ORF">E5331_12860</name>
</gene>
<keyword evidence="2" id="KW-1185">Reference proteome</keyword>
<accession>A0AC61RJ60</accession>
<name>A0AC61RJ60_9BACT</name>